<dbReference type="KEGG" id="soe:110785748"/>
<keyword evidence="2" id="KW-1185">Reference proteome</keyword>
<dbReference type="PANTHER" id="PTHR34119">
    <property type="entry name" value="HYDROXYPROLINE-RICH GLYCOPROTEIN-LIKE"/>
    <property type="match status" value="1"/>
</dbReference>
<dbReference type="InterPro" id="IPR037488">
    <property type="entry name" value="At2g33490-like"/>
</dbReference>
<sequence>MKTSLKKLLNHHNKHNSKDRKIQPLAQLDELAKASEAMQDMRDCYDSLLSAAAAATNSAYEFSESLREMGVCLLQKIALNDDEESGKVMLMLGKVQFELQKLVDSYRNHIFQTITVPSESLINELHTVEEMKHQCDEKRELYEIMKTNYKEKGRSKSGKGETFSLQQLQEAKDEFDEEATLFVFRLKSLKQGQSRSLLTQAARHHAAQLSFFRKAHKSLEAVEPQVNVVTHQQHIDYQFTGLEDDESEDVEYDDDNGDFDYSSVSSMEDDEEFRSDYQRNDRQPGFSSAARNNMEKNVKDSNEDSFIREKRILSQSAPLFTQRKSEPAEKIKQLQPSSSKKFHSYALPKPGDTSRISARSENRVSSTKPNPLQAENLYHSSPLVPNTYEKLVRTENLSGPIILSSKPILKESNNNRLPPPLTESILAQQRKPEIASSSKKLKLQSFSGPLTSKPLSTKPSISAGNPVIAAGVPPFSSGPILRSSVHRSSSSPVISPTASPTFTSPRISELHELPRPPLNLLYRPSNTTGFSAPLVSRSPEDSTTSKFSLPKIASRLPTPPHIGYFSMPLSGPGTATKSPSSRPLETSPGLDKSGDMFSPPLTPMMLANQHPT</sequence>
<accession>A0A9R0IB53</accession>
<dbReference type="OrthoDB" id="1925034at2759"/>
<feature type="region of interest" description="Disordered" evidence="1">
    <location>
        <begin position="533"/>
        <end position="612"/>
    </location>
</feature>
<feature type="compositionally biased region" description="Polar residues" evidence="1">
    <location>
        <begin position="573"/>
        <end position="584"/>
    </location>
</feature>
<dbReference type="Proteomes" id="UP000813463">
    <property type="component" value="Chromosome 1"/>
</dbReference>
<protein>
    <submittedName>
        <fullName evidence="3">Uncharacterized protein At2g33490</fullName>
    </submittedName>
</protein>
<proteinExistence type="predicted"/>
<reference evidence="2" key="1">
    <citation type="journal article" date="2021" name="Nat. Commun.">
        <title>Genomic analyses provide insights into spinach domestication and the genetic basis of agronomic traits.</title>
        <authorList>
            <person name="Cai X."/>
            <person name="Sun X."/>
            <person name="Xu C."/>
            <person name="Sun H."/>
            <person name="Wang X."/>
            <person name="Ge C."/>
            <person name="Zhang Z."/>
            <person name="Wang Q."/>
            <person name="Fei Z."/>
            <person name="Jiao C."/>
            <person name="Wang Q."/>
        </authorList>
    </citation>
    <scope>NUCLEOTIDE SEQUENCE [LARGE SCALE GENOMIC DNA]</scope>
    <source>
        <strain evidence="2">cv. Varoflay</strain>
    </source>
</reference>
<organism evidence="2 3">
    <name type="scientific">Spinacia oleracea</name>
    <name type="common">Spinach</name>
    <dbReference type="NCBI Taxonomy" id="3562"/>
    <lineage>
        <taxon>Eukaryota</taxon>
        <taxon>Viridiplantae</taxon>
        <taxon>Streptophyta</taxon>
        <taxon>Embryophyta</taxon>
        <taxon>Tracheophyta</taxon>
        <taxon>Spermatophyta</taxon>
        <taxon>Magnoliopsida</taxon>
        <taxon>eudicotyledons</taxon>
        <taxon>Gunneridae</taxon>
        <taxon>Pentapetalae</taxon>
        <taxon>Caryophyllales</taxon>
        <taxon>Chenopodiaceae</taxon>
        <taxon>Chenopodioideae</taxon>
        <taxon>Anserineae</taxon>
        <taxon>Spinacia</taxon>
    </lineage>
</organism>
<dbReference type="RefSeq" id="XP_021845947.1">
    <property type="nucleotide sequence ID" value="XM_021990255.2"/>
</dbReference>
<feature type="compositionally biased region" description="Basic and acidic residues" evidence="1">
    <location>
        <begin position="293"/>
        <end position="312"/>
    </location>
</feature>
<feature type="region of interest" description="Disordered" evidence="1">
    <location>
        <begin position="242"/>
        <end position="378"/>
    </location>
</feature>
<dbReference type="CDD" id="cd07307">
    <property type="entry name" value="BAR"/>
    <property type="match status" value="1"/>
</dbReference>
<dbReference type="AlphaFoldDB" id="A0A9R0IB53"/>
<evidence type="ECO:0000256" key="1">
    <source>
        <dbReference type="SAM" id="MobiDB-lite"/>
    </source>
</evidence>
<dbReference type="SUPFAM" id="SSF103657">
    <property type="entry name" value="BAR/IMD domain-like"/>
    <property type="match status" value="1"/>
</dbReference>
<feature type="compositionally biased region" description="Acidic residues" evidence="1">
    <location>
        <begin position="242"/>
        <end position="258"/>
    </location>
</feature>
<feature type="compositionally biased region" description="Polar residues" evidence="1">
    <location>
        <begin position="354"/>
        <end position="370"/>
    </location>
</feature>
<name>A0A9R0IB53_SPIOL</name>
<feature type="region of interest" description="Disordered" evidence="1">
    <location>
        <begin position="429"/>
        <end position="459"/>
    </location>
</feature>
<feature type="compositionally biased region" description="Basic and acidic residues" evidence="1">
    <location>
        <begin position="323"/>
        <end position="332"/>
    </location>
</feature>
<evidence type="ECO:0000313" key="2">
    <source>
        <dbReference type="Proteomes" id="UP000813463"/>
    </source>
</evidence>
<dbReference type="PANTHER" id="PTHR34119:SF1">
    <property type="entry name" value="OS04G0394700 PROTEIN"/>
    <property type="match status" value="1"/>
</dbReference>
<dbReference type="GeneID" id="110785748"/>
<evidence type="ECO:0000313" key="3">
    <source>
        <dbReference type="RefSeq" id="XP_021845947.1"/>
    </source>
</evidence>
<feature type="compositionally biased region" description="Polar residues" evidence="1">
    <location>
        <begin position="444"/>
        <end position="459"/>
    </location>
</feature>
<dbReference type="Gene3D" id="1.20.1270.60">
    <property type="entry name" value="Arfaptin homology (AH) domain/BAR domain"/>
    <property type="match status" value="1"/>
</dbReference>
<dbReference type="InterPro" id="IPR027267">
    <property type="entry name" value="AH/BAR_dom_sf"/>
</dbReference>
<gene>
    <name evidence="3" type="primary">LOC110785748</name>
</gene>
<reference evidence="3" key="2">
    <citation type="submission" date="2025-08" db="UniProtKB">
        <authorList>
            <consortium name="RefSeq"/>
        </authorList>
    </citation>
    <scope>IDENTIFICATION</scope>
    <source>
        <tissue evidence="3">Leaf</tissue>
    </source>
</reference>